<gene>
    <name evidence="1" type="ORF">SAMN05421766_10442</name>
</gene>
<proteinExistence type="predicted"/>
<comment type="caution">
    <text evidence="1">The sequence shown here is derived from an EMBL/GenBank/DDBJ whole genome shotgun (WGS) entry which is preliminary data.</text>
</comment>
<sequence>MGFFDIRGIKGIFQDSKGVAVGKFYVFIDQYA</sequence>
<dbReference type="EMBL" id="FTOB01000004">
    <property type="protein sequence ID" value="SIS80551.1"/>
    <property type="molecule type" value="Genomic_DNA"/>
</dbReference>
<protein>
    <submittedName>
        <fullName evidence="1">Uncharacterized protein</fullName>
    </submittedName>
</protein>
<organism evidence="1 2">
    <name type="scientific">Zobellia uliginosa</name>
    <dbReference type="NCBI Taxonomy" id="143224"/>
    <lineage>
        <taxon>Bacteria</taxon>
        <taxon>Pseudomonadati</taxon>
        <taxon>Bacteroidota</taxon>
        <taxon>Flavobacteriia</taxon>
        <taxon>Flavobacteriales</taxon>
        <taxon>Flavobacteriaceae</taxon>
        <taxon>Zobellia</taxon>
    </lineage>
</organism>
<keyword evidence="2" id="KW-1185">Reference proteome</keyword>
<accession>A0ABY1KUF1</accession>
<evidence type="ECO:0000313" key="2">
    <source>
        <dbReference type="Proteomes" id="UP000185728"/>
    </source>
</evidence>
<evidence type="ECO:0000313" key="1">
    <source>
        <dbReference type="EMBL" id="SIS80551.1"/>
    </source>
</evidence>
<name>A0ABY1KUF1_9FLAO</name>
<reference evidence="1 2" key="1">
    <citation type="submission" date="2017-01" db="EMBL/GenBank/DDBJ databases">
        <authorList>
            <person name="Varghese N."/>
            <person name="Submissions S."/>
        </authorList>
    </citation>
    <scope>NUCLEOTIDE SEQUENCE [LARGE SCALE GENOMIC DNA]</scope>
    <source>
        <strain evidence="1 2">DSM 2061</strain>
    </source>
</reference>
<dbReference type="Proteomes" id="UP000185728">
    <property type="component" value="Unassembled WGS sequence"/>
</dbReference>